<dbReference type="EMBL" id="PHQY01000688">
    <property type="protein sequence ID" value="PJO40999.1"/>
    <property type="molecule type" value="Genomic_DNA"/>
</dbReference>
<sequence>MAIYEQSAIDLLEVVKNPECGDIFLFLGEQGYTFTYRREYQGLMAKINPKFKKYSKKKQGYFDILGNMNNVKLTHQQLFEMLLSETSYEECEQVWRGEMPEATGDKRHALLCLAMLMFEQEINFGNEIFQRKSHYSPDVNNPNYVRPRDLLMGYVRYMFEQGDTECLKKFQVYGLLHPPKDELIKREYFEVLENDQLASALMGRDNIVGAFKQVASQAPDNPAL</sequence>
<evidence type="ECO:0000313" key="2">
    <source>
        <dbReference type="Proteomes" id="UP000232101"/>
    </source>
</evidence>
<proteinExistence type="predicted"/>
<dbReference type="Proteomes" id="UP000232101">
    <property type="component" value="Unassembled WGS sequence"/>
</dbReference>
<name>A0A2M9PYV5_9BACI</name>
<protein>
    <submittedName>
        <fullName evidence="1">Uncharacterized protein</fullName>
    </submittedName>
</protein>
<organism evidence="1 2">
    <name type="scientific">Lysinibacillus xylanilyticus</name>
    <dbReference type="NCBI Taxonomy" id="582475"/>
    <lineage>
        <taxon>Bacteria</taxon>
        <taxon>Bacillati</taxon>
        <taxon>Bacillota</taxon>
        <taxon>Bacilli</taxon>
        <taxon>Bacillales</taxon>
        <taxon>Bacillaceae</taxon>
        <taxon>Lysinibacillus</taxon>
    </lineage>
</organism>
<evidence type="ECO:0000313" key="1">
    <source>
        <dbReference type="EMBL" id="PJO40999.1"/>
    </source>
</evidence>
<accession>A0A2M9PYV5</accession>
<dbReference type="AlphaFoldDB" id="A0A2M9PYV5"/>
<gene>
    <name evidence="1" type="ORF">CWD94_25300</name>
</gene>
<dbReference type="RefSeq" id="WP_100545516.1">
    <property type="nucleotide sequence ID" value="NZ_PHQY01000688.1"/>
</dbReference>
<comment type="caution">
    <text evidence="1">The sequence shown here is derived from an EMBL/GenBank/DDBJ whole genome shotgun (WGS) entry which is preliminary data.</text>
</comment>
<reference evidence="1 2" key="1">
    <citation type="submission" date="2017-11" db="EMBL/GenBank/DDBJ databases">
        <title>Bacterial isolate from king chilli rhizosphere.</title>
        <authorList>
            <person name="Takhelmayum P."/>
            <person name="Sarangthem I."/>
        </authorList>
    </citation>
    <scope>NUCLEOTIDE SEQUENCE [LARGE SCALE GENOMIC DNA]</scope>
    <source>
        <strain evidence="2">t26</strain>
    </source>
</reference>